<evidence type="ECO:0000256" key="6">
    <source>
        <dbReference type="ARBA" id="ARBA00023136"/>
    </source>
</evidence>
<keyword evidence="9" id="KW-0407">Ion channel</keyword>
<evidence type="ECO:0000313" key="14">
    <source>
        <dbReference type="Proteomes" id="UP000270185"/>
    </source>
</evidence>
<keyword evidence="7" id="KW-0675">Receptor</keyword>
<dbReference type="SMART" id="SM00079">
    <property type="entry name" value="PBPe"/>
    <property type="match status" value="1"/>
</dbReference>
<protein>
    <submittedName>
        <fullName evidence="13">ABC transporter substrate-binding protein</fullName>
    </submittedName>
</protein>
<feature type="transmembrane region" description="Helical" evidence="10">
    <location>
        <begin position="6"/>
        <end position="22"/>
    </location>
</feature>
<dbReference type="AlphaFoldDB" id="A0A3G8XJT5"/>
<keyword evidence="4 10" id="KW-1133">Transmembrane helix</keyword>
<feature type="transmembrane region" description="Helical" evidence="10">
    <location>
        <begin position="212"/>
        <end position="238"/>
    </location>
</feature>
<dbReference type="Gene3D" id="3.40.190.10">
    <property type="entry name" value="Periplasmic binding protein-like II"/>
    <property type="match status" value="3"/>
</dbReference>
<evidence type="ECO:0000256" key="9">
    <source>
        <dbReference type="ARBA" id="ARBA00023303"/>
    </source>
</evidence>
<keyword evidence="2" id="KW-0813">Transport</keyword>
<evidence type="ECO:0000259" key="12">
    <source>
        <dbReference type="SMART" id="SM00079"/>
    </source>
</evidence>
<feature type="domain" description="Ionotropic glutamate receptor C-terminal" evidence="12">
    <location>
        <begin position="35"/>
        <end position="365"/>
    </location>
</feature>
<dbReference type="InterPro" id="IPR001320">
    <property type="entry name" value="Iontro_rcpt_C"/>
</dbReference>
<dbReference type="OrthoDB" id="9799090at2"/>
<dbReference type="GO" id="GO:0015276">
    <property type="term" value="F:ligand-gated monoatomic ion channel activity"/>
    <property type="evidence" value="ECO:0007669"/>
    <property type="project" value="InterPro"/>
</dbReference>
<feature type="transmembrane region" description="Helical" evidence="10">
    <location>
        <begin position="146"/>
        <end position="167"/>
    </location>
</feature>
<dbReference type="Gene3D" id="1.10.287.70">
    <property type="match status" value="1"/>
</dbReference>
<evidence type="ECO:0000256" key="10">
    <source>
        <dbReference type="SAM" id="Phobius"/>
    </source>
</evidence>
<evidence type="ECO:0000256" key="8">
    <source>
        <dbReference type="ARBA" id="ARBA00023180"/>
    </source>
</evidence>
<accession>A0A3G8XJT5</accession>
<dbReference type="Pfam" id="PF00060">
    <property type="entry name" value="Lig_chan"/>
    <property type="match status" value="1"/>
</dbReference>
<evidence type="ECO:0000259" key="11">
    <source>
        <dbReference type="SMART" id="SM00062"/>
    </source>
</evidence>
<feature type="domain" description="Solute-binding protein family 3/N-terminal" evidence="11">
    <location>
        <begin position="35"/>
        <end position="366"/>
    </location>
</feature>
<evidence type="ECO:0000256" key="5">
    <source>
        <dbReference type="ARBA" id="ARBA00023065"/>
    </source>
</evidence>
<dbReference type="KEGG" id="ccas:EIB73_01975"/>
<evidence type="ECO:0000256" key="3">
    <source>
        <dbReference type="ARBA" id="ARBA00022692"/>
    </source>
</evidence>
<gene>
    <name evidence="13" type="ORF">EIB73_01975</name>
</gene>
<dbReference type="InterPro" id="IPR015683">
    <property type="entry name" value="Ionotropic_Glu_rcpt"/>
</dbReference>
<dbReference type="SMART" id="SM00062">
    <property type="entry name" value="PBPb"/>
    <property type="match status" value="1"/>
</dbReference>
<dbReference type="InterPro" id="IPR001638">
    <property type="entry name" value="Solute-binding_3/MltF_N"/>
</dbReference>
<proteinExistence type="predicted"/>
<dbReference type="Pfam" id="PF00497">
    <property type="entry name" value="SBP_bac_3"/>
    <property type="match status" value="1"/>
</dbReference>
<dbReference type="SUPFAM" id="SSF81324">
    <property type="entry name" value="Voltage-gated potassium channels"/>
    <property type="match status" value="1"/>
</dbReference>
<dbReference type="EMBL" id="CP034159">
    <property type="protein sequence ID" value="AZI32017.1"/>
    <property type="molecule type" value="Genomic_DNA"/>
</dbReference>
<dbReference type="RefSeq" id="WP_125022135.1">
    <property type="nucleotide sequence ID" value="NZ_CP034159.1"/>
</dbReference>
<keyword evidence="8" id="KW-0325">Glycoprotein</keyword>
<evidence type="ECO:0000256" key="2">
    <source>
        <dbReference type="ARBA" id="ARBA00022448"/>
    </source>
</evidence>
<evidence type="ECO:0000256" key="4">
    <source>
        <dbReference type="ARBA" id="ARBA00022989"/>
    </source>
</evidence>
<dbReference type="Proteomes" id="UP000270185">
    <property type="component" value="Chromosome"/>
</dbReference>
<feature type="transmembrane region" description="Helical" evidence="10">
    <location>
        <begin position="183"/>
        <end position="200"/>
    </location>
</feature>
<keyword evidence="3 10" id="KW-0812">Transmembrane</keyword>
<sequence>MTRCSFHPFYTLAFIFSLCFFTKAQYVSLNPKVDTLKVGVAGNAPFIINEPGNPLPQGISAKIWGEIADDLNWNYRYKDYQSVSQALEALKTGEVDMVVGPVTINSQRLDSFKFSQPYYQSSLSIAYKQGEFSIWNLVKLLFSFKLLIAIGIFLVILTIVGTLLWLAEKKASPDQFPSEPAKGIGTGMWLAIVTMSTTGYGDKAPITLMGRIIAGTWMIVSIISATSMVAGIASVLTFSNFQSVDIKNIEELNGKRVATISGSPSVDFLKEYKVTVRPVENLNAAMTLLHDKKVDAIVYDRPQLLYYLNNHEEEDLQISKAEYYKQGYGFVFPKESPLTYDVNRTLLKLAEDNKTAEIAEEYLGKEQ</sequence>
<keyword evidence="5" id="KW-0406">Ion transport</keyword>
<dbReference type="PANTHER" id="PTHR18966">
    <property type="entry name" value="IONOTROPIC GLUTAMATE RECEPTOR"/>
    <property type="match status" value="1"/>
</dbReference>
<dbReference type="GO" id="GO:0016020">
    <property type="term" value="C:membrane"/>
    <property type="evidence" value="ECO:0007669"/>
    <property type="project" value="UniProtKB-SubCell"/>
</dbReference>
<organism evidence="13 14">
    <name type="scientific">Kaistella carnis</name>
    <dbReference type="NCBI Taxonomy" id="1241979"/>
    <lineage>
        <taxon>Bacteria</taxon>
        <taxon>Pseudomonadati</taxon>
        <taxon>Bacteroidota</taxon>
        <taxon>Flavobacteriia</taxon>
        <taxon>Flavobacteriales</taxon>
        <taxon>Weeksellaceae</taxon>
        <taxon>Chryseobacterium group</taxon>
        <taxon>Kaistella</taxon>
    </lineage>
</organism>
<evidence type="ECO:0000256" key="1">
    <source>
        <dbReference type="ARBA" id="ARBA00004141"/>
    </source>
</evidence>
<keyword evidence="14" id="KW-1185">Reference proteome</keyword>
<reference evidence="14" key="1">
    <citation type="submission" date="2018-11" db="EMBL/GenBank/DDBJ databases">
        <title>Proposal to divide the Flavobacteriaceae and reorganize its genera based on Amino Acid Identity values calculated from whole genome sequences.</title>
        <authorList>
            <person name="Nicholson A.C."/>
            <person name="Gulvik C.A."/>
            <person name="Whitney A.M."/>
            <person name="Humrighouse B.W."/>
            <person name="Bell M."/>
            <person name="Holmes B."/>
            <person name="Steigerwalt A.G."/>
            <person name="Villarma A."/>
            <person name="Sheth M."/>
            <person name="Batra D."/>
            <person name="Pryor J."/>
            <person name="Bernardet J.-F."/>
            <person name="Hugo C."/>
            <person name="Kampfer P."/>
            <person name="Newman J.D."/>
            <person name="McQuiston J.R."/>
        </authorList>
    </citation>
    <scope>NUCLEOTIDE SEQUENCE [LARGE SCALE GENOMIC DNA]</scope>
    <source>
        <strain evidence="14">G0081</strain>
    </source>
</reference>
<comment type="subcellular location">
    <subcellularLocation>
        <location evidence="1">Membrane</location>
        <topology evidence="1">Multi-pass membrane protein</topology>
    </subcellularLocation>
</comment>
<name>A0A3G8XJT5_9FLAO</name>
<dbReference type="SUPFAM" id="SSF53850">
    <property type="entry name" value="Periplasmic binding protein-like II"/>
    <property type="match status" value="1"/>
</dbReference>
<evidence type="ECO:0000256" key="7">
    <source>
        <dbReference type="ARBA" id="ARBA00023170"/>
    </source>
</evidence>
<evidence type="ECO:0000313" key="13">
    <source>
        <dbReference type="EMBL" id="AZI32017.1"/>
    </source>
</evidence>
<keyword evidence="6 10" id="KW-0472">Membrane</keyword>